<accession>A0ABZ2Q563</accession>
<dbReference type="Proteomes" id="UP001447857">
    <property type="component" value="Chromosome"/>
</dbReference>
<dbReference type="RefSeq" id="WP_338839249.1">
    <property type="nucleotide sequence ID" value="NZ_CP147988.1"/>
</dbReference>
<feature type="region of interest" description="Disordered" evidence="1">
    <location>
        <begin position="251"/>
        <end position="274"/>
    </location>
</feature>
<organism evidence="2 3">
    <name type="scientific">Flavobacterium ginsenosidimutans</name>
    <dbReference type="NCBI Taxonomy" id="687844"/>
    <lineage>
        <taxon>Bacteria</taxon>
        <taxon>Pseudomonadati</taxon>
        <taxon>Bacteroidota</taxon>
        <taxon>Flavobacteriia</taxon>
        <taxon>Flavobacteriales</taxon>
        <taxon>Flavobacteriaceae</taxon>
        <taxon>Flavobacterium</taxon>
    </lineage>
</organism>
<evidence type="ECO:0000313" key="3">
    <source>
        <dbReference type="Proteomes" id="UP001447857"/>
    </source>
</evidence>
<name>A0ABZ2Q563_9FLAO</name>
<dbReference type="EMBL" id="CP147988">
    <property type="protein sequence ID" value="WXK48440.1"/>
    <property type="molecule type" value="Genomic_DNA"/>
</dbReference>
<evidence type="ECO:0000313" key="2">
    <source>
        <dbReference type="EMBL" id="WXK48440.1"/>
    </source>
</evidence>
<sequence>MERELPLINIQGTAFVVDVENLILKEKANENNFIPFGYMADVSDGYEFEYGLDSRNIRNIWTDEESVRVTIPPLVELDPIRMSQKYNVPMDQLKGKTDFEIMVDQQAFDLRVNKGVLPTIDIAGDIFYVVLDKERLIPKDNPASEGIPLPSFAQYDQVLGENVFAYDPKKRDITDLDYLKITEVPKNLIAIRLPFSFTLDPVGWNLIFNRDVKFGLKTSNLKMQFNAPQIPWEKTDLPEIIKENIEQLKRKETERMKQSSTKPVINKQKRGRRL</sequence>
<reference evidence="2 3" key="1">
    <citation type="submission" date="2024-02" db="EMBL/GenBank/DDBJ databases">
        <title>complete genome of Flavobacterium ginsenosidimutans Str. YTB16.</title>
        <authorList>
            <person name="Wang Q."/>
        </authorList>
    </citation>
    <scope>NUCLEOTIDE SEQUENCE [LARGE SCALE GENOMIC DNA]</scope>
    <source>
        <strain evidence="2 3">YTB16</strain>
    </source>
</reference>
<protein>
    <submittedName>
        <fullName evidence="2">Uncharacterized protein</fullName>
    </submittedName>
</protein>
<gene>
    <name evidence="2" type="ORF">V6624_15530</name>
</gene>
<evidence type="ECO:0000256" key="1">
    <source>
        <dbReference type="SAM" id="MobiDB-lite"/>
    </source>
</evidence>
<keyword evidence="3" id="KW-1185">Reference proteome</keyword>
<proteinExistence type="predicted"/>